<evidence type="ECO:0000256" key="1">
    <source>
        <dbReference type="SAM" id="MobiDB-lite"/>
    </source>
</evidence>
<dbReference type="AlphaFoldDB" id="A0A2G5U0P2"/>
<reference evidence="3" key="1">
    <citation type="submission" date="2017-10" db="EMBL/GenBank/DDBJ databases">
        <title>Rapid genome shrinkage in a self-fertile nematode reveals novel sperm competition proteins.</title>
        <authorList>
            <person name="Yin D."/>
            <person name="Schwarz E.M."/>
            <person name="Thomas C.G."/>
            <person name="Felde R.L."/>
            <person name="Korf I.F."/>
            <person name="Cutter A.D."/>
            <person name="Schartner C.M."/>
            <person name="Ralston E.J."/>
            <person name="Meyer B.J."/>
            <person name="Haag E.S."/>
        </authorList>
    </citation>
    <scope>NUCLEOTIDE SEQUENCE [LARGE SCALE GENOMIC DNA]</scope>
    <source>
        <strain evidence="3">JU1422</strain>
    </source>
</reference>
<feature type="compositionally biased region" description="Polar residues" evidence="1">
    <location>
        <begin position="1"/>
        <end position="15"/>
    </location>
</feature>
<evidence type="ECO:0000313" key="3">
    <source>
        <dbReference type="Proteomes" id="UP000230233"/>
    </source>
</evidence>
<proteinExistence type="predicted"/>
<organism evidence="2 3">
    <name type="scientific">Caenorhabditis nigoni</name>
    <dbReference type="NCBI Taxonomy" id="1611254"/>
    <lineage>
        <taxon>Eukaryota</taxon>
        <taxon>Metazoa</taxon>
        <taxon>Ecdysozoa</taxon>
        <taxon>Nematoda</taxon>
        <taxon>Chromadorea</taxon>
        <taxon>Rhabditida</taxon>
        <taxon>Rhabditina</taxon>
        <taxon>Rhabditomorpha</taxon>
        <taxon>Rhabditoidea</taxon>
        <taxon>Rhabditidae</taxon>
        <taxon>Peloderinae</taxon>
        <taxon>Caenorhabditis</taxon>
    </lineage>
</organism>
<dbReference type="EMBL" id="PDUG01000004">
    <property type="protein sequence ID" value="PIC32786.1"/>
    <property type="molecule type" value="Genomic_DNA"/>
</dbReference>
<feature type="region of interest" description="Disordered" evidence="1">
    <location>
        <begin position="1"/>
        <end position="48"/>
    </location>
</feature>
<dbReference type="Proteomes" id="UP000230233">
    <property type="component" value="Chromosome IV"/>
</dbReference>
<name>A0A2G5U0P2_9PELO</name>
<keyword evidence="3" id="KW-1185">Reference proteome</keyword>
<dbReference type="OrthoDB" id="4062651at2759"/>
<accession>A0A2G5U0P2</accession>
<sequence>MINVLIGNTHTKLSITNGGRPPAPPPSSTSNSGTTSSAAGTFAFPGNRRRLVNRIKKVDELHPAQENPT</sequence>
<gene>
    <name evidence="2" type="primary">Cni-wnk-1</name>
    <name evidence="2" type="synonym">Cnig_chr_IV.g12996</name>
    <name evidence="2" type="ORF">B9Z55_012996</name>
</gene>
<comment type="caution">
    <text evidence="2">The sequence shown here is derived from an EMBL/GenBank/DDBJ whole genome shotgun (WGS) entry which is preliminary data.</text>
</comment>
<evidence type="ECO:0000313" key="2">
    <source>
        <dbReference type="EMBL" id="PIC32786.1"/>
    </source>
</evidence>
<protein>
    <submittedName>
        <fullName evidence="2">Uncharacterized protein</fullName>
    </submittedName>
</protein>
<feature type="compositionally biased region" description="Low complexity" evidence="1">
    <location>
        <begin position="28"/>
        <end position="45"/>
    </location>
</feature>